<dbReference type="Pfam" id="PF02458">
    <property type="entry name" value="Transferase"/>
    <property type="match status" value="2"/>
</dbReference>
<keyword evidence="5" id="KW-1185">Reference proteome</keyword>
<evidence type="ECO:0000256" key="3">
    <source>
        <dbReference type="ARBA" id="ARBA00023315"/>
    </source>
</evidence>
<comment type="similarity">
    <text evidence="1">Belongs to the plant acyltransferase family.</text>
</comment>
<reference evidence="4 5" key="1">
    <citation type="submission" date="2024-02" db="EMBL/GenBank/DDBJ databases">
        <authorList>
            <person name="Vignale AGUSTIN F."/>
            <person name="Sosa J E."/>
            <person name="Modenutti C."/>
        </authorList>
    </citation>
    <scope>NUCLEOTIDE SEQUENCE [LARGE SCALE GENOMIC DNA]</scope>
</reference>
<dbReference type="PANTHER" id="PTHR31623:SF83">
    <property type="entry name" value="ACETYL-COA-BENZYLALCOHOL ACETYLTRANSFERASE-LIKE"/>
    <property type="match status" value="1"/>
</dbReference>
<accession>A0ABC8U2F1</accession>
<proteinExistence type="inferred from homology"/>
<comment type="caution">
    <text evidence="4">The sequence shown here is derived from an EMBL/GenBank/DDBJ whole genome shotgun (WGS) entry which is preliminary data.</text>
</comment>
<dbReference type="AlphaFoldDB" id="A0ABC8U2F1"/>
<sequence length="392" mass="43279">MKLEILSRKLIKPSVPTPHQLRQKKISVFDQLAPPSYTPLVLHYSANGDIGENAQRRAHLERSLSAALTTFYPLAGRFNTDNLSIECNDEGVAYLEAQVGCKLDEFLLEPKIELLNHLLPSDIEIDILNLVTSPLLAIQINSFNCGGLAIGLYFSHKITDASAVASFIITWASSSQAEVANETIHQPNFDLGSLFPPITGQDISLVLCNPEINVVTRRFVFNGAAITKLKANAQALAQIQTNVPPLPEILVGNFVLAAIARFKADENKMELHDLVGLIRDETRDAIAKFTKLPVLNGNEVMQMLENICNECLGGLCNSEVDVRGFSSWCRFPLYKADFGWGKPNWVSLISCPAELVFLLDTNCGEGIEAWVNLNEQDMIHFQQDPDIVAFSS</sequence>
<evidence type="ECO:0000256" key="2">
    <source>
        <dbReference type="ARBA" id="ARBA00022679"/>
    </source>
</evidence>
<keyword evidence="3" id="KW-0012">Acyltransferase</keyword>
<dbReference type="PANTHER" id="PTHR31623">
    <property type="entry name" value="F21J9.9"/>
    <property type="match status" value="1"/>
</dbReference>
<dbReference type="EMBL" id="CAUOFW020006280">
    <property type="protein sequence ID" value="CAK9174045.1"/>
    <property type="molecule type" value="Genomic_DNA"/>
</dbReference>
<evidence type="ECO:0000313" key="4">
    <source>
        <dbReference type="EMBL" id="CAK9174045.1"/>
    </source>
</evidence>
<organism evidence="4 5">
    <name type="scientific">Ilex paraguariensis</name>
    <name type="common">yerba mate</name>
    <dbReference type="NCBI Taxonomy" id="185542"/>
    <lineage>
        <taxon>Eukaryota</taxon>
        <taxon>Viridiplantae</taxon>
        <taxon>Streptophyta</taxon>
        <taxon>Embryophyta</taxon>
        <taxon>Tracheophyta</taxon>
        <taxon>Spermatophyta</taxon>
        <taxon>Magnoliopsida</taxon>
        <taxon>eudicotyledons</taxon>
        <taxon>Gunneridae</taxon>
        <taxon>Pentapetalae</taxon>
        <taxon>asterids</taxon>
        <taxon>campanulids</taxon>
        <taxon>Aquifoliales</taxon>
        <taxon>Aquifoliaceae</taxon>
        <taxon>Ilex</taxon>
    </lineage>
</organism>
<evidence type="ECO:0000313" key="5">
    <source>
        <dbReference type="Proteomes" id="UP001642360"/>
    </source>
</evidence>
<dbReference type="Gene3D" id="3.30.559.10">
    <property type="entry name" value="Chloramphenicol acetyltransferase-like domain"/>
    <property type="match status" value="2"/>
</dbReference>
<name>A0ABC8U2F1_9AQUA</name>
<dbReference type="GO" id="GO:0016746">
    <property type="term" value="F:acyltransferase activity"/>
    <property type="evidence" value="ECO:0007669"/>
    <property type="project" value="UniProtKB-KW"/>
</dbReference>
<protein>
    <submittedName>
        <fullName evidence="4">Uncharacterized protein</fullName>
    </submittedName>
</protein>
<keyword evidence="2" id="KW-0808">Transferase</keyword>
<dbReference type="InterPro" id="IPR023213">
    <property type="entry name" value="CAT-like_dom_sf"/>
</dbReference>
<evidence type="ECO:0000256" key="1">
    <source>
        <dbReference type="ARBA" id="ARBA00009861"/>
    </source>
</evidence>
<dbReference type="Proteomes" id="UP001642360">
    <property type="component" value="Unassembled WGS sequence"/>
</dbReference>
<gene>
    <name evidence="4" type="ORF">ILEXP_LOCUS43785</name>
</gene>